<reference evidence="1 2" key="1">
    <citation type="submission" date="2016-05" db="EMBL/GenBank/DDBJ databases">
        <authorList>
            <person name="Lavstsen T."/>
            <person name="Jespersen J.S."/>
        </authorList>
    </citation>
    <scope>NUCLEOTIDE SEQUENCE [LARGE SCALE GENOMIC DNA]</scope>
    <source>
        <strain evidence="1 2">SM-5815</strain>
    </source>
</reference>
<dbReference type="EMBL" id="LXXM01000224">
    <property type="protein sequence ID" value="PZS87807.1"/>
    <property type="molecule type" value="Genomic_DNA"/>
</dbReference>
<protein>
    <submittedName>
        <fullName evidence="1">Uncharacterized protein</fullName>
    </submittedName>
</protein>
<dbReference type="RefSeq" id="WP_111113626.1">
    <property type="nucleotide sequence ID" value="NZ_LXXM01000224.1"/>
</dbReference>
<evidence type="ECO:0000313" key="2">
    <source>
        <dbReference type="Proteomes" id="UP000249614"/>
    </source>
</evidence>
<sequence>MSILNVLISRDQLVVAVDTLAEDALTGSHSAGAKMLLIPQHNVLLATRGGAQFFLKIYELVLQASFRADFSIEKLSAEMGSVMDQLWPNYERAAAEADLPIEQLGTEIILGGWSSGSGRMMATAYAKSDSRCPTTVQPIGGQFASPGDPLKGVAPSMLQADLMTAGRLQAHYLNEQMGRQVAGGRLLIGFLQQGQAVVKDLGPI</sequence>
<accession>A0A2W6HWE0</accession>
<name>A0A2W6HWE0_STEMA</name>
<evidence type="ECO:0000313" key="1">
    <source>
        <dbReference type="EMBL" id="PZS87807.1"/>
    </source>
</evidence>
<dbReference type="AlphaFoldDB" id="A0A2W6HWE0"/>
<organism evidence="1 2">
    <name type="scientific">Stenotrophomonas maltophilia</name>
    <name type="common">Pseudomonas maltophilia</name>
    <name type="synonym">Xanthomonas maltophilia</name>
    <dbReference type="NCBI Taxonomy" id="40324"/>
    <lineage>
        <taxon>Bacteria</taxon>
        <taxon>Pseudomonadati</taxon>
        <taxon>Pseudomonadota</taxon>
        <taxon>Gammaproteobacteria</taxon>
        <taxon>Lysobacterales</taxon>
        <taxon>Lysobacteraceae</taxon>
        <taxon>Stenotrophomonas</taxon>
        <taxon>Stenotrophomonas maltophilia group</taxon>
    </lineage>
</organism>
<dbReference type="Proteomes" id="UP000249614">
    <property type="component" value="Unassembled WGS sequence"/>
</dbReference>
<comment type="caution">
    <text evidence="1">The sequence shown here is derived from an EMBL/GenBank/DDBJ whole genome shotgun (WGS) entry which is preliminary data.</text>
</comment>
<gene>
    <name evidence="1" type="ORF">A7X83_16615</name>
</gene>
<proteinExistence type="predicted"/>